<dbReference type="AlphaFoldDB" id="X1AVR8"/>
<evidence type="ECO:0000313" key="1">
    <source>
        <dbReference type="EMBL" id="GAG76318.1"/>
    </source>
</evidence>
<gene>
    <name evidence="1" type="ORF">S01H4_27351</name>
</gene>
<sequence>MKEPFSEEQKASPKTLKEQIKSLKEMYNKMFENENRSSEWYDNLLAIVHCQINDLDTSVEGLVAEFQKRFDEKKKKLGGVCGYGELIEEFLEALGE</sequence>
<reference evidence="1" key="1">
    <citation type="journal article" date="2014" name="Front. Microbiol.">
        <title>High frequency of phylogenetically diverse reductive dehalogenase-homologous genes in deep subseafloor sedimentary metagenomes.</title>
        <authorList>
            <person name="Kawai M."/>
            <person name="Futagami T."/>
            <person name="Toyoda A."/>
            <person name="Takaki Y."/>
            <person name="Nishi S."/>
            <person name="Hori S."/>
            <person name="Arai W."/>
            <person name="Tsubouchi T."/>
            <person name="Morono Y."/>
            <person name="Uchiyama I."/>
            <person name="Ito T."/>
            <person name="Fujiyama A."/>
            <person name="Inagaki F."/>
            <person name="Takami H."/>
        </authorList>
    </citation>
    <scope>NUCLEOTIDE SEQUENCE</scope>
    <source>
        <strain evidence="1">Expedition CK06-06</strain>
    </source>
</reference>
<feature type="non-terminal residue" evidence="1">
    <location>
        <position position="96"/>
    </location>
</feature>
<accession>X1AVR8</accession>
<name>X1AVR8_9ZZZZ</name>
<protein>
    <submittedName>
        <fullName evidence="1">Uncharacterized protein</fullName>
    </submittedName>
</protein>
<proteinExistence type="predicted"/>
<organism evidence="1">
    <name type="scientific">marine sediment metagenome</name>
    <dbReference type="NCBI Taxonomy" id="412755"/>
    <lineage>
        <taxon>unclassified sequences</taxon>
        <taxon>metagenomes</taxon>
        <taxon>ecological metagenomes</taxon>
    </lineage>
</organism>
<dbReference type="EMBL" id="BART01013354">
    <property type="protein sequence ID" value="GAG76318.1"/>
    <property type="molecule type" value="Genomic_DNA"/>
</dbReference>
<comment type="caution">
    <text evidence="1">The sequence shown here is derived from an EMBL/GenBank/DDBJ whole genome shotgun (WGS) entry which is preliminary data.</text>
</comment>